<dbReference type="EMBL" id="PEBX01000021">
    <property type="protein sequence ID" value="PTQ56727.1"/>
    <property type="molecule type" value="Genomic_DNA"/>
</dbReference>
<accession>A0A2R6Y211</accession>
<dbReference type="Proteomes" id="UP000244338">
    <property type="component" value="Unassembled WGS sequence"/>
</dbReference>
<reference evidence="2" key="1">
    <citation type="journal article" date="2018" name="Sci. Rep.">
        <title>Lignite coal burning seam in the remote Altai Mountains harbors a hydrogen-driven thermophilic microbial community.</title>
        <authorList>
            <person name="Kadnikov V.V."/>
            <person name="Mardanov A.V."/>
            <person name="Ivasenko D.A."/>
            <person name="Antsiferov D.V."/>
            <person name="Beletsky A.V."/>
            <person name="Karnachuk O.V."/>
            <person name="Ravin N.V."/>
        </authorList>
    </citation>
    <scope>NUCLEOTIDE SEQUENCE [LARGE SCALE GENOMIC DNA]</scope>
</reference>
<comment type="caution">
    <text evidence="1">The sequence shown here is derived from an EMBL/GenBank/DDBJ whole genome shotgun (WGS) entry which is preliminary data.</text>
</comment>
<evidence type="ECO:0000313" key="2">
    <source>
        <dbReference type="Proteomes" id="UP000244338"/>
    </source>
</evidence>
<organism evidence="1 2">
    <name type="scientific">Candidatus Carbonibacillus altaicus</name>
    <dbReference type="NCBI Taxonomy" id="2163959"/>
    <lineage>
        <taxon>Bacteria</taxon>
        <taxon>Bacillati</taxon>
        <taxon>Bacillota</taxon>
        <taxon>Bacilli</taxon>
        <taxon>Bacillales</taxon>
        <taxon>Candidatus Carbonibacillus</taxon>
    </lineage>
</organism>
<name>A0A2R6Y211_9BACL</name>
<gene>
    <name evidence="1" type="ORF">BSOLF_2778</name>
</gene>
<proteinExistence type="predicted"/>
<protein>
    <submittedName>
        <fullName evidence="1">Uncharacterized protein</fullName>
    </submittedName>
</protein>
<evidence type="ECO:0000313" key="1">
    <source>
        <dbReference type="EMBL" id="PTQ56727.1"/>
    </source>
</evidence>
<dbReference type="AlphaFoldDB" id="A0A2R6Y211"/>
<sequence>MLPESRQHFRQLLDEMVEHAARSASYSMNVFKNRVYTHDGGT</sequence>